<keyword evidence="5" id="KW-0812">Transmembrane</keyword>
<protein>
    <submittedName>
        <fullName evidence="8">SpaH/EbpB family LPXTG-anchored major pilin</fullName>
    </submittedName>
</protein>
<dbReference type="Gene3D" id="2.60.40.10">
    <property type="entry name" value="Immunoglobulins"/>
    <property type="match status" value="2"/>
</dbReference>
<keyword evidence="5" id="KW-1133">Transmembrane helix</keyword>
<evidence type="ECO:0000256" key="1">
    <source>
        <dbReference type="ARBA" id="ARBA00022512"/>
    </source>
</evidence>
<dbReference type="EMBL" id="CP121208">
    <property type="protein sequence ID" value="WFM83506.1"/>
    <property type="molecule type" value="Genomic_DNA"/>
</dbReference>
<evidence type="ECO:0000256" key="4">
    <source>
        <dbReference type="ARBA" id="ARBA00023088"/>
    </source>
</evidence>
<feature type="domain" description="Gram-positive cocci surface proteins LPxTG" evidence="7">
    <location>
        <begin position="456"/>
        <end position="491"/>
    </location>
</feature>
<dbReference type="NCBIfam" id="TIGR04226">
    <property type="entry name" value="RrgB_K2N_iso_D2"/>
    <property type="match status" value="1"/>
</dbReference>
<keyword evidence="1" id="KW-0134">Cell wall</keyword>
<accession>A0ABY8G1N8</accession>
<dbReference type="InterPro" id="IPR032364">
    <property type="entry name" value="GramPos_pilinD1_N"/>
</dbReference>
<dbReference type="InterPro" id="IPR048052">
    <property type="entry name" value="FM1-like"/>
</dbReference>
<dbReference type="InterPro" id="IPR013783">
    <property type="entry name" value="Ig-like_fold"/>
</dbReference>
<feature type="signal peptide" evidence="6">
    <location>
        <begin position="1"/>
        <end position="33"/>
    </location>
</feature>
<dbReference type="InterPro" id="IPR026466">
    <property type="entry name" value="Fim_isopep_form_D2_dom"/>
</dbReference>
<keyword evidence="5" id="KW-0472">Membrane</keyword>
<dbReference type="PROSITE" id="PS50847">
    <property type="entry name" value="GRAM_POS_ANCHORING"/>
    <property type="match status" value="1"/>
</dbReference>
<keyword evidence="4" id="KW-0572">Peptidoglycan-anchor</keyword>
<evidence type="ECO:0000313" key="9">
    <source>
        <dbReference type="Proteomes" id="UP001215216"/>
    </source>
</evidence>
<dbReference type="Pfam" id="PF00746">
    <property type="entry name" value="Gram_pos_anchor"/>
    <property type="match status" value="1"/>
</dbReference>
<feature type="transmembrane region" description="Helical" evidence="5">
    <location>
        <begin position="461"/>
        <end position="486"/>
    </location>
</feature>
<dbReference type="Pfam" id="PF17998">
    <property type="entry name" value="AgI_II_C2"/>
    <property type="match status" value="1"/>
</dbReference>
<evidence type="ECO:0000256" key="5">
    <source>
        <dbReference type="SAM" id="Phobius"/>
    </source>
</evidence>
<evidence type="ECO:0000313" key="8">
    <source>
        <dbReference type="EMBL" id="WFM83506.1"/>
    </source>
</evidence>
<keyword evidence="2" id="KW-0964">Secreted</keyword>
<organism evidence="8 9">
    <name type="scientific">Arcanobacterium canis</name>
    <dbReference type="NCBI Taxonomy" id="999183"/>
    <lineage>
        <taxon>Bacteria</taxon>
        <taxon>Bacillati</taxon>
        <taxon>Actinomycetota</taxon>
        <taxon>Actinomycetes</taxon>
        <taxon>Actinomycetales</taxon>
        <taxon>Actinomycetaceae</taxon>
        <taxon>Arcanobacterium</taxon>
    </lineage>
</organism>
<dbReference type="Pfam" id="PF17802">
    <property type="entry name" value="SpaA"/>
    <property type="match status" value="1"/>
</dbReference>
<dbReference type="NCBIfam" id="NF033902">
    <property type="entry name" value="iso_D2_wall_anc"/>
    <property type="match status" value="1"/>
</dbReference>
<reference evidence="8 9" key="1">
    <citation type="submission" date="2023-03" db="EMBL/GenBank/DDBJ databases">
        <title>Complete genome of Arcanobacterium canis strain DSM 25104 isolated in 2010 from a canine otitis externa in Germany.</title>
        <authorList>
            <person name="Borowiak M."/>
            <person name="Kreitlow A."/>
            <person name="Malorny B."/>
            <person name="Laemmler C."/>
            <person name="Prenger-Berninghoff E."/>
            <person name="Ploetz M."/>
            <person name="Abdulmawjood A."/>
        </authorList>
    </citation>
    <scope>NUCLEOTIDE SEQUENCE [LARGE SCALE GENOMIC DNA]</scope>
    <source>
        <strain evidence="8 9">DSM 25104</strain>
    </source>
</reference>
<dbReference type="RefSeq" id="WP_278012901.1">
    <property type="nucleotide sequence ID" value="NZ_CP121208.1"/>
</dbReference>
<name>A0ABY8G1N8_9ACTO</name>
<evidence type="ECO:0000256" key="2">
    <source>
        <dbReference type="ARBA" id="ARBA00022525"/>
    </source>
</evidence>
<keyword evidence="3 6" id="KW-0732">Signal</keyword>
<dbReference type="NCBIfam" id="TIGR01167">
    <property type="entry name" value="LPXTG_anchor"/>
    <property type="match status" value="1"/>
</dbReference>
<sequence>MARTSAIRTRVACAFVAILSLIALSFAAPIAHAAEGNIDTGKTGSITIHKFANPDSGEAGNGTELVDKKPKTEPIAGVVFEYQKVKDLNLATPEGWEKVKTVKLEDGRVMFGDQPATMEPAVEFTPTADNGETNVKGLALGVYLVTEKSAPANVTEKSAPFLVTIPYPNEKQTFLYDVHVYPKNTVVTDKDWPVKTIKGGNDTVHFPGDTIVWEIKQTIPQLSTKKPLTKFEITDQLPKGVDKIQPDAVVVSVERGGQPSALKPSTTVNDANLVTVKFEGDQLQGLKSGDVVTVTITAKVASTVTGDELANQSTTNINNVEFGSVPSVEDIDPNNPKKKTPTVVSFAPLTIDKVNKEKQPLADAQFHVWPLPKNGQCGTKPENAQLMTTLGDQGTVTLQMAIGTYCVQETKAPLGYEIAADFATPQKVEVVKDSGKKLTVTNLKSAQAGTDSLLNLPLTGAAGMVIMTLLGGALIATAFGFGFVALRRNED</sequence>
<feature type="chain" id="PRO_5045072385" evidence="6">
    <location>
        <begin position="34"/>
        <end position="491"/>
    </location>
</feature>
<keyword evidence="9" id="KW-1185">Reference proteome</keyword>
<evidence type="ECO:0000256" key="3">
    <source>
        <dbReference type="ARBA" id="ARBA00022729"/>
    </source>
</evidence>
<gene>
    <name evidence="8" type="ORF">P7079_00555</name>
</gene>
<dbReference type="InterPro" id="IPR041033">
    <property type="entry name" value="SpaA_PFL_dom_1"/>
</dbReference>
<proteinExistence type="predicted"/>
<dbReference type="InterPro" id="IPR026345">
    <property type="entry name" value="Adh_isopep-form_adh_dom"/>
</dbReference>
<dbReference type="Gene3D" id="2.60.40.740">
    <property type="match status" value="1"/>
</dbReference>
<dbReference type="Proteomes" id="UP001215216">
    <property type="component" value="Chromosome"/>
</dbReference>
<dbReference type="Pfam" id="PF16555">
    <property type="entry name" value="GramPos_pilinD1"/>
    <property type="match status" value="1"/>
</dbReference>
<evidence type="ECO:0000256" key="6">
    <source>
        <dbReference type="SAM" id="SignalP"/>
    </source>
</evidence>
<dbReference type="InterPro" id="IPR019931">
    <property type="entry name" value="LPXTG_anchor"/>
</dbReference>
<evidence type="ECO:0000259" key="7">
    <source>
        <dbReference type="PROSITE" id="PS50847"/>
    </source>
</evidence>